<keyword evidence="7" id="KW-1185">Reference proteome</keyword>
<dbReference type="Proteomes" id="UP000266915">
    <property type="component" value="Unassembled WGS sequence"/>
</dbReference>
<evidence type="ECO:0000313" key="7">
    <source>
        <dbReference type="Proteomes" id="UP000266915"/>
    </source>
</evidence>
<feature type="transmembrane region" description="Helical" evidence="5">
    <location>
        <begin position="239"/>
        <end position="257"/>
    </location>
</feature>
<evidence type="ECO:0000313" key="6">
    <source>
        <dbReference type="EMBL" id="ROR82952.1"/>
    </source>
</evidence>
<dbReference type="PANTHER" id="PTHR40761:SF1">
    <property type="entry name" value="CONSERVED INTEGRAL MEMBRANE ALANINE VALINE AND LEUCINE RICH PROTEIN-RELATED"/>
    <property type="match status" value="1"/>
</dbReference>
<feature type="transmembrane region" description="Helical" evidence="5">
    <location>
        <begin position="206"/>
        <end position="227"/>
    </location>
</feature>
<protein>
    <submittedName>
        <fullName evidence="6">Magnesium transporter NIPA</fullName>
    </submittedName>
</protein>
<keyword evidence="4 5" id="KW-0472">Membrane</keyword>
<evidence type="ECO:0000256" key="3">
    <source>
        <dbReference type="ARBA" id="ARBA00022989"/>
    </source>
</evidence>
<gene>
    <name evidence="6" type="ORF">EDD42_3054</name>
</gene>
<dbReference type="InterPro" id="IPR008521">
    <property type="entry name" value="Mg_trans_NIPA"/>
</dbReference>
<organism evidence="6 7">
    <name type="scientific">Plantibacter flavus</name>
    <dbReference type="NCBI Taxonomy" id="150123"/>
    <lineage>
        <taxon>Bacteria</taxon>
        <taxon>Bacillati</taxon>
        <taxon>Actinomycetota</taxon>
        <taxon>Actinomycetes</taxon>
        <taxon>Micrococcales</taxon>
        <taxon>Microbacteriaceae</taxon>
        <taxon>Plantibacter</taxon>
    </lineage>
</organism>
<evidence type="ECO:0000256" key="5">
    <source>
        <dbReference type="SAM" id="Phobius"/>
    </source>
</evidence>
<name>A0A3N2C637_9MICO</name>
<keyword evidence="3 5" id="KW-1133">Transmembrane helix</keyword>
<dbReference type="RefSeq" id="WP_085513989.1">
    <property type="nucleotide sequence ID" value="NZ_FXAP01000006.1"/>
</dbReference>
<evidence type="ECO:0000256" key="1">
    <source>
        <dbReference type="ARBA" id="ARBA00004141"/>
    </source>
</evidence>
<comment type="caution">
    <text evidence="6">The sequence shown here is derived from an EMBL/GenBank/DDBJ whole genome shotgun (WGS) entry which is preliminary data.</text>
</comment>
<dbReference type="GO" id="GO:0016020">
    <property type="term" value="C:membrane"/>
    <property type="evidence" value="ECO:0007669"/>
    <property type="project" value="UniProtKB-SubCell"/>
</dbReference>
<dbReference type="SUPFAM" id="SSF103481">
    <property type="entry name" value="Multidrug resistance efflux transporter EmrE"/>
    <property type="match status" value="1"/>
</dbReference>
<accession>A0A3N2C637</accession>
<feature type="transmembrane region" description="Helical" evidence="5">
    <location>
        <begin position="269"/>
        <end position="289"/>
    </location>
</feature>
<keyword evidence="2 5" id="KW-0812">Transmembrane</keyword>
<dbReference type="NCBIfam" id="NF038012">
    <property type="entry name" value="DMT_1"/>
    <property type="match status" value="1"/>
</dbReference>
<dbReference type="GO" id="GO:0015095">
    <property type="term" value="F:magnesium ion transmembrane transporter activity"/>
    <property type="evidence" value="ECO:0007669"/>
    <property type="project" value="InterPro"/>
</dbReference>
<feature type="transmembrane region" description="Helical" evidence="5">
    <location>
        <begin position="149"/>
        <end position="169"/>
    </location>
</feature>
<evidence type="ECO:0000256" key="4">
    <source>
        <dbReference type="ARBA" id="ARBA00023136"/>
    </source>
</evidence>
<dbReference type="Pfam" id="PF05653">
    <property type="entry name" value="Mg_trans_NIPA"/>
    <property type="match status" value="1"/>
</dbReference>
<dbReference type="AlphaFoldDB" id="A0A3N2C637"/>
<reference evidence="6 7" key="1">
    <citation type="submission" date="2018-11" db="EMBL/GenBank/DDBJ databases">
        <title>Sequencing the genomes of 1000 actinobacteria strains.</title>
        <authorList>
            <person name="Klenk H.-P."/>
        </authorList>
    </citation>
    <scope>NUCLEOTIDE SEQUENCE [LARGE SCALE GENOMIC DNA]</scope>
    <source>
        <strain evidence="6 7">DSM 14012</strain>
    </source>
</reference>
<dbReference type="EMBL" id="RKHL01000001">
    <property type="protein sequence ID" value="ROR82952.1"/>
    <property type="molecule type" value="Genomic_DNA"/>
</dbReference>
<dbReference type="PANTHER" id="PTHR40761">
    <property type="entry name" value="CONSERVED INTEGRAL MEMBRANE ALANINE VALINE AND LEUCINE RICH PROTEIN-RELATED"/>
    <property type="match status" value="1"/>
</dbReference>
<dbReference type="InterPro" id="IPR037185">
    <property type="entry name" value="EmrE-like"/>
</dbReference>
<comment type="subcellular location">
    <subcellularLocation>
        <location evidence="1">Membrane</location>
        <topology evidence="1">Multi-pass membrane protein</topology>
    </subcellularLocation>
</comment>
<evidence type="ECO:0000256" key="2">
    <source>
        <dbReference type="ARBA" id="ARBA00022692"/>
    </source>
</evidence>
<feature type="transmembrane region" description="Helical" evidence="5">
    <location>
        <begin position="175"/>
        <end position="199"/>
    </location>
</feature>
<feature type="transmembrane region" description="Helical" evidence="5">
    <location>
        <begin position="295"/>
        <end position="315"/>
    </location>
</feature>
<feature type="transmembrane region" description="Helical" evidence="5">
    <location>
        <begin position="92"/>
        <end position="113"/>
    </location>
</feature>
<feature type="transmembrane region" description="Helical" evidence="5">
    <location>
        <begin position="45"/>
        <end position="64"/>
    </location>
</feature>
<proteinExistence type="predicted"/>
<sequence>MAATSFPVLAAGALLLSGTTGIVAQSARAAVDLDIPAISVTPYQAIGIPIALVGAFFLAVGTQLQSRGVGKVEAASSAFGLKQLPQLLGRPSWLIGTLLLGLAIVFQLVALAFAPLIVVQPLGAIALVITALLNARVTRVKITKEQTRAMVLCVAGIGLFVIVAALYAVEEPIRQPQLIIILIMLTVVTLALAGAYALWRRKLHTVFYVVAAGVLYGFVVTLAKVVINRVITQNFEGLTVVGIIALLVAAGVGGFFVQKAHQSGQPDLVVAGLTVVDPLVAVGIGIVVLGEAASAPWFALVLFVVAGAIAVFGVWKLAMRPVPAPGEKPKKPRVI</sequence>
<feature type="transmembrane region" description="Helical" evidence="5">
    <location>
        <begin position="119"/>
        <end position="137"/>
    </location>
</feature>